<evidence type="ECO:0000313" key="3">
    <source>
        <dbReference type="Proteomes" id="UP000494117"/>
    </source>
</evidence>
<dbReference type="EMBL" id="CADILG010000039">
    <property type="protein sequence ID" value="CAB3905704.1"/>
    <property type="molecule type" value="Genomic_DNA"/>
</dbReference>
<dbReference type="SMART" id="SM00530">
    <property type="entry name" value="HTH_XRE"/>
    <property type="match status" value="1"/>
</dbReference>
<dbReference type="SUPFAM" id="SSF47413">
    <property type="entry name" value="lambda repressor-like DNA-binding domains"/>
    <property type="match status" value="1"/>
</dbReference>
<dbReference type="RefSeq" id="WP_246302258.1">
    <property type="nucleotide sequence ID" value="NZ_CADILG010000039.1"/>
</dbReference>
<reference evidence="2 3" key="1">
    <citation type="submission" date="2020-04" db="EMBL/GenBank/DDBJ databases">
        <authorList>
            <person name="De Canck E."/>
        </authorList>
    </citation>
    <scope>NUCLEOTIDE SEQUENCE [LARGE SCALE GENOMIC DNA]</scope>
    <source>
        <strain evidence="2 3">LMG 26858</strain>
    </source>
</reference>
<protein>
    <recommendedName>
        <fullName evidence="1">HTH cro/C1-type domain-containing protein</fullName>
    </recommendedName>
</protein>
<feature type="domain" description="HTH cro/C1-type" evidence="1">
    <location>
        <begin position="37"/>
        <end position="91"/>
    </location>
</feature>
<dbReference type="PROSITE" id="PS50943">
    <property type="entry name" value="HTH_CROC1"/>
    <property type="match status" value="1"/>
</dbReference>
<dbReference type="InterPro" id="IPR010982">
    <property type="entry name" value="Lambda_DNA-bd_dom_sf"/>
</dbReference>
<gene>
    <name evidence="2" type="ORF">LMG26858_04470</name>
</gene>
<dbReference type="Proteomes" id="UP000494117">
    <property type="component" value="Unassembled WGS sequence"/>
</dbReference>
<sequence length="93" mass="10158">MTGAPAAIARRQPRIPSDGTIPHEVVTLMASNGWSIVRAWREYLGITQVDMAARLGIRQPSYAAMESADANPRKSTRERLAAALGVHFDQIDV</sequence>
<evidence type="ECO:0000313" key="2">
    <source>
        <dbReference type="EMBL" id="CAB3905704.1"/>
    </source>
</evidence>
<name>A0A6S7EBS4_9BURK</name>
<dbReference type="CDD" id="cd00093">
    <property type="entry name" value="HTH_XRE"/>
    <property type="match status" value="1"/>
</dbReference>
<dbReference type="AlphaFoldDB" id="A0A6S7EBS4"/>
<dbReference type="InterPro" id="IPR001387">
    <property type="entry name" value="Cro/C1-type_HTH"/>
</dbReference>
<accession>A0A6S7EBS4</accession>
<dbReference type="Gene3D" id="1.10.260.40">
    <property type="entry name" value="lambda repressor-like DNA-binding domains"/>
    <property type="match status" value="1"/>
</dbReference>
<evidence type="ECO:0000259" key="1">
    <source>
        <dbReference type="PROSITE" id="PS50943"/>
    </source>
</evidence>
<dbReference type="GO" id="GO:0003677">
    <property type="term" value="F:DNA binding"/>
    <property type="evidence" value="ECO:0007669"/>
    <property type="project" value="InterPro"/>
</dbReference>
<proteinExistence type="predicted"/>
<keyword evidence="3" id="KW-1185">Reference proteome</keyword>
<organism evidence="2 3">
    <name type="scientific">Achromobacter anxifer</name>
    <dbReference type="NCBI Taxonomy" id="1287737"/>
    <lineage>
        <taxon>Bacteria</taxon>
        <taxon>Pseudomonadati</taxon>
        <taxon>Pseudomonadota</taxon>
        <taxon>Betaproteobacteria</taxon>
        <taxon>Burkholderiales</taxon>
        <taxon>Alcaligenaceae</taxon>
        <taxon>Achromobacter</taxon>
    </lineage>
</organism>
<dbReference type="Pfam" id="PF01381">
    <property type="entry name" value="HTH_3"/>
    <property type="match status" value="1"/>
</dbReference>